<feature type="non-terminal residue" evidence="1">
    <location>
        <position position="37"/>
    </location>
</feature>
<protein>
    <submittedName>
        <fullName evidence="1">Uncharacterized protein</fullName>
    </submittedName>
</protein>
<dbReference type="AlphaFoldDB" id="A0A392WAU0"/>
<reference evidence="1 2" key="1">
    <citation type="journal article" date="2018" name="Front. Plant Sci.">
        <title>Red Clover (Trifolium pratense) and Zigzag Clover (T. medium) - A Picture of Genomic Similarities and Differences.</title>
        <authorList>
            <person name="Dluhosova J."/>
            <person name="Istvanek J."/>
            <person name="Nedelnik J."/>
            <person name="Repkova J."/>
        </authorList>
    </citation>
    <scope>NUCLEOTIDE SEQUENCE [LARGE SCALE GENOMIC DNA]</scope>
    <source>
        <strain evidence="2">cv. 10/8</strain>
        <tissue evidence="1">Leaf</tissue>
    </source>
</reference>
<name>A0A392WAU0_9FABA</name>
<comment type="caution">
    <text evidence="1">The sequence shown here is derived from an EMBL/GenBank/DDBJ whole genome shotgun (WGS) entry which is preliminary data.</text>
</comment>
<dbReference type="EMBL" id="LXQA011425944">
    <property type="protein sequence ID" value="MCI96852.1"/>
    <property type="molecule type" value="Genomic_DNA"/>
</dbReference>
<evidence type="ECO:0000313" key="1">
    <source>
        <dbReference type="EMBL" id="MCI96852.1"/>
    </source>
</evidence>
<organism evidence="1 2">
    <name type="scientific">Trifolium medium</name>
    <dbReference type="NCBI Taxonomy" id="97028"/>
    <lineage>
        <taxon>Eukaryota</taxon>
        <taxon>Viridiplantae</taxon>
        <taxon>Streptophyta</taxon>
        <taxon>Embryophyta</taxon>
        <taxon>Tracheophyta</taxon>
        <taxon>Spermatophyta</taxon>
        <taxon>Magnoliopsida</taxon>
        <taxon>eudicotyledons</taxon>
        <taxon>Gunneridae</taxon>
        <taxon>Pentapetalae</taxon>
        <taxon>rosids</taxon>
        <taxon>fabids</taxon>
        <taxon>Fabales</taxon>
        <taxon>Fabaceae</taxon>
        <taxon>Papilionoideae</taxon>
        <taxon>50 kb inversion clade</taxon>
        <taxon>NPAAA clade</taxon>
        <taxon>Hologalegina</taxon>
        <taxon>IRL clade</taxon>
        <taxon>Trifolieae</taxon>
        <taxon>Trifolium</taxon>
    </lineage>
</organism>
<accession>A0A392WAU0</accession>
<sequence length="37" mass="4302">SPETDAAVQEETPTETTKVTEMLRRLDTVFTKYLRML</sequence>
<dbReference type="Proteomes" id="UP000265520">
    <property type="component" value="Unassembled WGS sequence"/>
</dbReference>
<feature type="non-terminal residue" evidence="1">
    <location>
        <position position="1"/>
    </location>
</feature>
<keyword evidence="2" id="KW-1185">Reference proteome</keyword>
<evidence type="ECO:0000313" key="2">
    <source>
        <dbReference type="Proteomes" id="UP000265520"/>
    </source>
</evidence>
<proteinExistence type="predicted"/>